<keyword evidence="7" id="KW-0418">Kinase</keyword>
<dbReference type="Pfam" id="PF00358">
    <property type="entry name" value="PTS_EIIA_1"/>
    <property type="match status" value="1"/>
</dbReference>
<reference evidence="9 10" key="1">
    <citation type="submission" date="2017-12" db="EMBL/GenBank/DDBJ databases">
        <title>Phylogenetic diversity of female urinary microbiome.</title>
        <authorList>
            <person name="Thomas-White K."/>
            <person name="Wolfe A.J."/>
        </authorList>
    </citation>
    <scope>NUCLEOTIDE SEQUENCE [LARGE SCALE GENOMIC DNA]</scope>
    <source>
        <strain evidence="9 10">UMB0898</strain>
    </source>
</reference>
<dbReference type="AlphaFoldDB" id="A0A2I1K4G8"/>
<dbReference type="SUPFAM" id="SSF51261">
    <property type="entry name" value="Duplicated hybrid motif"/>
    <property type="match status" value="1"/>
</dbReference>
<dbReference type="InterPro" id="IPR001127">
    <property type="entry name" value="PTS_EIIA_1_perm"/>
</dbReference>
<evidence type="ECO:0000259" key="8">
    <source>
        <dbReference type="PROSITE" id="PS51093"/>
    </source>
</evidence>
<dbReference type="NCBIfam" id="TIGR00830">
    <property type="entry name" value="PTBA"/>
    <property type="match status" value="1"/>
</dbReference>
<dbReference type="GO" id="GO:0016301">
    <property type="term" value="F:kinase activity"/>
    <property type="evidence" value="ECO:0007669"/>
    <property type="project" value="UniProtKB-KW"/>
</dbReference>
<evidence type="ECO:0000256" key="1">
    <source>
        <dbReference type="ARBA" id="ARBA00004496"/>
    </source>
</evidence>
<proteinExistence type="predicted"/>
<evidence type="ECO:0000256" key="6">
    <source>
        <dbReference type="ARBA" id="ARBA00022683"/>
    </source>
</evidence>
<gene>
    <name evidence="9" type="ORF">CYJ57_01025</name>
</gene>
<evidence type="ECO:0000256" key="4">
    <source>
        <dbReference type="ARBA" id="ARBA00022597"/>
    </source>
</evidence>
<dbReference type="GO" id="GO:0005737">
    <property type="term" value="C:cytoplasm"/>
    <property type="evidence" value="ECO:0007669"/>
    <property type="project" value="UniProtKB-SubCell"/>
</dbReference>
<keyword evidence="4" id="KW-0762">Sugar transport</keyword>
<dbReference type="PANTHER" id="PTHR45008">
    <property type="entry name" value="PTS SYSTEM GLUCOSE-SPECIFIC EIIA COMPONENT"/>
    <property type="match status" value="1"/>
</dbReference>
<dbReference type="OrthoDB" id="9769191at2"/>
<dbReference type="Gene3D" id="2.70.70.10">
    <property type="entry name" value="Glucose Permease (Domain IIA)"/>
    <property type="match status" value="1"/>
</dbReference>
<comment type="subcellular location">
    <subcellularLocation>
        <location evidence="2">Cell membrane</location>
        <topology evidence="2">Multi-pass membrane protein</topology>
    </subcellularLocation>
    <subcellularLocation>
        <location evidence="1">Cytoplasm</location>
    </subcellularLocation>
</comment>
<evidence type="ECO:0000313" key="10">
    <source>
        <dbReference type="Proteomes" id="UP000234384"/>
    </source>
</evidence>
<evidence type="ECO:0000256" key="3">
    <source>
        <dbReference type="ARBA" id="ARBA00022448"/>
    </source>
</evidence>
<keyword evidence="6" id="KW-0598">Phosphotransferase system</keyword>
<name>A0A2I1K4G8_9LACT</name>
<accession>A0A2I1K4G8</accession>
<keyword evidence="3" id="KW-0813">Transport</keyword>
<evidence type="ECO:0000313" key="9">
    <source>
        <dbReference type="EMBL" id="PKY90477.1"/>
    </source>
</evidence>
<evidence type="ECO:0000256" key="2">
    <source>
        <dbReference type="ARBA" id="ARBA00004651"/>
    </source>
</evidence>
<sequence>MFNFLKKKTEPKNKVVDVYAVAPGQFVPIDQVEDPVFSKKMMGDGFAILPDSAAIYSPVTGKVVSVFPTQHALGIESDGLDVLLHMGIDTVELNGEPFDISVQENQSVTSSTQVATVDLAALDNAGKNNAMIVVFTNTDAVIDHIEWLADDQVEANALVAKVHLK</sequence>
<dbReference type="Proteomes" id="UP000234384">
    <property type="component" value="Unassembled WGS sequence"/>
</dbReference>
<protein>
    <submittedName>
        <fullName evidence="9">PTS N-acetylglucosamine transporter subunit IIABC</fullName>
    </submittedName>
</protein>
<dbReference type="InterPro" id="IPR050890">
    <property type="entry name" value="PTS_EIIA_component"/>
</dbReference>
<evidence type="ECO:0000256" key="5">
    <source>
        <dbReference type="ARBA" id="ARBA00022679"/>
    </source>
</evidence>
<dbReference type="EMBL" id="PKHE01000002">
    <property type="protein sequence ID" value="PKY90477.1"/>
    <property type="molecule type" value="Genomic_DNA"/>
</dbReference>
<comment type="caution">
    <text evidence="9">The sequence shown here is derived from an EMBL/GenBank/DDBJ whole genome shotgun (WGS) entry which is preliminary data.</text>
</comment>
<dbReference type="GO" id="GO:0005886">
    <property type="term" value="C:plasma membrane"/>
    <property type="evidence" value="ECO:0007669"/>
    <property type="project" value="UniProtKB-SubCell"/>
</dbReference>
<dbReference type="PROSITE" id="PS51093">
    <property type="entry name" value="PTS_EIIA_TYPE_1"/>
    <property type="match status" value="1"/>
</dbReference>
<evidence type="ECO:0000256" key="7">
    <source>
        <dbReference type="ARBA" id="ARBA00022777"/>
    </source>
</evidence>
<dbReference type="GO" id="GO:0009401">
    <property type="term" value="P:phosphoenolpyruvate-dependent sugar phosphotransferase system"/>
    <property type="evidence" value="ECO:0007669"/>
    <property type="project" value="UniProtKB-KW"/>
</dbReference>
<dbReference type="FunFam" id="2.70.70.10:FF:000001">
    <property type="entry name" value="PTS system glucose-specific IIA component"/>
    <property type="match status" value="1"/>
</dbReference>
<dbReference type="RefSeq" id="WP_101953717.1">
    <property type="nucleotide sequence ID" value="NZ_PKHE01000002.1"/>
</dbReference>
<dbReference type="InterPro" id="IPR011055">
    <property type="entry name" value="Dup_hybrid_motif"/>
</dbReference>
<dbReference type="PROSITE" id="PS00371">
    <property type="entry name" value="PTS_EIIA_TYPE_1_HIS"/>
    <property type="match status" value="1"/>
</dbReference>
<feature type="domain" description="PTS EIIA type-1" evidence="8">
    <location>
        <begin position="34"/>
        <end position="137"/>
    </location>
</feature>
<dbReference type="PANTHER" id="PTHR45008:SF1">
    <property type="entry name" value="PTS SYSTEM GLUCOSE-SPECIFIC EIIA COMPONENT"/>
    <property type="match status" value="1"/>
</dbReference>
<keyword evidence="5" id="KW-0808">Transferase</keyword>
<organism evidence="9 10">
    <name type="scientific">Falseniella ignava</name>
    <dbReference type="NCBI Taxonomy" id="137730"/>
    <lineage>
        <taxon>Bacteria</taxon>
        <taxon>Bacillati</taxon>
        <taxon>Bacillota</taxon>
        <taxon>Bacilli</taxon>
        <taxon>Lactobacillales</taxon>
        <taxon>Aerococcaceae</taxon>
        <taxon>Falseniella</taxon>
    </lineage>
</organism>